<evidence type="ECO:0000259" key="4">
    <source>
        <dbReference type="SMART" id="SM00060"/>
    </source>
</evidence>
<reference evidence="5 6" key="1">
    <citation type="journal article" date="2016" name="Nat. Commun.">
        <title>Thousands of microbial genomes shed light on interconnected biogeochemical processes in an aquifer system.</title>
        <authorList>
            <person name="Anantharaman K."/>
            <person name="Brown C.T."/>
            <person name="Hug L.A."/>
            <person name="Sharon I."/>
            <person name="Castelle C.J."/>
            <person name="Probst A.J."/>
            <person name="Thomas B.C."/>
            <person name="Singh A."/>
            <person name="Wilkins M.J."/>
            <person name="Karaoz U."/>
            <person name="Brodie E.L."/>
            <person name="Williams K.H."/>
            <person name="Hubbard S.S."/>
            <person name="Banfield J.F."/>
        </authorList>
    </citation>
    <scope>NUCLEOTIDE SEQUENCE [LARGE SCALE GENOMIC DNA]</scope>
</reference>
<protein>
    <recommendedName>
        <fullName evidence="4">Fibronectin type-III domain-containing protein</fullName>
    </recommendedName>
</protein>
<dbReference type="InterPro" id="IPR003961">
    <property type="entry name" value="FN3_dom"/>
</dbReference>
<feature type="chain" id="PRO_5009582492" description="Fibronectin type-III domain-containing protein" evidence="3">
    <location>
        <begin position="27"/>
        <end position="546"/>
    </location>
</feature>
<sequence length="546" mass="59179">MKWRGRTIICVVFVALGVLTPVFAFAYEAAPRAQTIQPTFVTEKSIQVNGLVNPNEMPDTYQWFEWGIVGQSATYETRRERLWGGNWQMSTNAAITGLAPGMQYFFRQVAENGRGRDVGQTGYVTTKPLPLATTPVALATTNEAVFVGEDSAMLRGYVSPHGNTETQVWFEWGVTTKLENDTSHRGFGGNSGSVEVRLDRLMPGTLYYFRVAAENSAGRTYGTMRVLLTRGTQVVAAPVVFEQPKDQYVPDPTPSSYEATSRTTTTSGEVGAPAALGAQANGLPVIRGPGDFFSYLFGGKKRDDTSTSADTDENTTDEEVQLASAAASDSTGDFWGMLSGKKLVEVVVEKIGEKNAVAHTPVEYRIAYAYRKDAPATDGRLKIVLPPEVVYIGDNTNNELLIENGSGQSRTYVLPLGKLEKGETRSLSILGMVTAGASELPNARVRLEYTDGNGTHVVPADDGVLSSAEENVASTGGTAGKLLPSSLLGWIIYICSVIVAILGIRKLKEYYARKKELLAMADDENEQLRSSEFFPESHEVTPVVSA</sequence>
<dbReference type="SUPFAM" id="SSF49265">
    <property type="entry name" value="Fibronectin type III"/>
    <property type="match status" value="1"/>
</dbReference>
<gene>
    <name evidence="5" type="ORF">A3D65_00510</name>
</gene>
<keyword evidence="3" id="KW-0732">Signal</keyword>
<evidence type="ECO:0000313" key="6">
    <source>
        <dbReference type="Proteomes" id="UP000177996"/>
    </source>
</evidence>
<accession>A0A1G2DAS2</accession>
<evidence type="ECO:0000256" key="2">
    <source>
        <dbReference type="SAM" id="Phobius"/>
    </source>
</evidence>
<proteinExistence type="predicted"/>
<feature type="domain" description="Fibronectin type-III" evidence="4">
    <location>
        <begin position="128"/>
        <end position="220"/>
    </location>
</feature>
<feature type="domain" description="Fibronectin type-III" evidence="4">
    <location>
        <begin position="30"/>
        <end position="117"/>
    </location>
</feature>
<keyword evidence="2" id="KW-1133">Transmembrane helix</keyword>
<name>A0A1G2DAS2_9BACT</name>
<feature type="region of interest" description="Disordered" evidence="1">
    <location>
        <begin position="245"/>
        <end position="268"/>
    </location>
</feature>
<dbReference type="STRING" id="1798661.A3D65_00510"/>
<comment type="caution">
    <text evidence="5">The sequence shown here is derived from an EMBL/GenBank/DDBJ whole genome shotgun (WGS) entry which is preliminary data.</text>
</comment>
<feature type="compositionally biased region" description="Polar residues" evidence="1">
    <location>
        <begin position="254"/>
        <end position="268"/>
    </location>
</feature>
<evidence type="ECO:0000256" key="1">
    <source>
        <dbReference type="SAM" id="MobiDB-lite"/>
    </source>
</evidence>
<keyword evidence="2" id="KW-0472">Membrane</keyword>
<dbReference type="SMART" id="SM00060">
    <property type="entry name" value="FN3"/>
    <property type="match status" value="2"/>
</dbReference>
<dbReference type="CDD" id="cd00063">
    <property type="entry name" value="FN3"/>
    <property type="match status" value="1"/>
</dbReference>
<organism evidence="5 6">
    <name type="scientific">Candidatus Lloydbacteria bacterium RIFCSPHIGHO2_02_FULL_50_13</name>
    <dbReference type="NCBI Taxonomy" id="1798661"/>
    <lineage>
        <taxon>Bacteria</taxon>
        <taxon>Candidatus Lloydiibacteriota</taxon>
    </lineage>
</organism>
<feature type="transmembrane region" description="Helical" evidence="2">
    <location>
        <begin position="487"/>
        <end position="504"/>
    </location>
</feature>
<dbReference type="AlphaFoldDB" id="A0A1G2DAS2"/>
<dbReference type="EMBL" id="MHLL01000015">
    <property type="protein sequence ID" value="OGZ09858.1"/>
    <property type="molecule type" value="Genomic_DNA"/>
</dbReference>
<evidence type="ECO:0000313" key="5">
    <source>
        <dbReference type="EMBL" id="OGZ09858.1"/>
    </source>
</evidence>
<dbReference type="Proteomes" id="UP000177996">
    <property type="component" value="Unassembled WGS sequence"/>
</dbReference>
<dbReference type="InterPro" id="IPR036116">
    <property type="entry name" value="FN3_sf"/>
</dbReference>
<keyword evidence="2" id="KW-0812">Transmembrane</keyword>
<evidence type="ECO:0000256" key="3">
    <source>
        <dbReference type="SAM" id="SignalP"/>
    </source>
</evidence>
<feature type="signal peptide" evidence="3">
    <location>
        <begin position="1"/>
        <end position="26"/>
    </location>
</feature>